<dbReference type="PANTHER" id="PTHR42685:SF22">
    <property type="entry name" value="CONDITIONED MEDIUM FACTOR RECEPTOR 1"/>
    <property type="match status" value="1"/>
</dbReference>
<dbReference type="EMBL" id="OKRB01000117">
    <property type="protein sequence ID" value="SPE27181.1"/>
    <property type="molecule type" value="Genomic_DNA"/>
</dbReference>
<dbReference type="InterPro" id="IPR036188">
    <property type="entry name" value="FAD/NAD-bd_sf"/>
</dbReference>
<evidence type="ECO:0000259" key="1">
    <source>
        <dbReference type="Pfam" id="PF01494"/>
    </source>
</evidence>
<dbReference type="InterPro" id="IPR002938">
    <property type="entry name" value="FAD-bd"/>
</dbReference>
<organism evidence="2 3">
    <name type="scientific">Candidatus Sulfuritelmatomonas gaucii</name>
    <dbReference type="NCBI Taxonomy" id="2043161"/>
    <lineage>
        <taxon>Bacteria</taxon>
        <taxon>Pseudomonadati</taxon>
        <taxon>Acidobacteriota</taxon>
        <taxon>Terriglobia</taxon>
        <taxon>Terriglobales</taxon>
        <taxon>Acidobacteriaceae</taxon>
        <taxon>Candidatus Sulfuritelmatomonas</taxon>
    </lineage>
</organism>
<protein>
    <submittedName>
        <fullName evidence="2">FAD-dependent pyridine nucleotide-disulfide oxidoreductase</fullName>
    </submittedName>
</protein>
<dbReference type="SUPFAM" id="SSF51905">
    <property type="entry name" value="FAD/NAD(P)-binding domain"/>
    <property type="match status" value="1"/>
</dbReference>
<dbReference type="InterPro" id="IPR050407">
    <property type="entry name" value="Geranylgeranyl_reductase"/>
</dbReference>
<dbReference type="Gene3D" id="3.50.50.60">
    <property type="entry name" value="FAD/NAD(P)-binding domain"/>
    <property type="match status" value="1"/>
</dbReference>
<evidence type="ECO:0000313" key="2">
    <source>
        <dbReference type="EMBL" id="SPE27181.1"/>
    </source>
</evidence>
<dbReference type="PANTHER" id="PTHR42685">
    <property type="entry name" value="GERANYLGERANYL DIPHOSPHATE REDUCTASE"/>
    <property type="match status" value="1"/>
</dbReference>
<proteinExistence type="predicted"/>
<feature type="domain" description="FAD-binding" evidence="1">
    <location>
        <begin position="11"/>
        <end position="131"/>
    </location>
</feature>
<dbReference type="AlphaFoldDB" id="A0A2N9LVC5"/>
<accession>A0A2N9LVC5</accession>
<dbReference type="GO" id="GO:0071949">
    <property type="term" value="F:FAD binding"/>
    <property type="evidence" value="ECO:0007669"/>
    <property type="project" value="InterPro"/>
</dbReference>
<dbReference type="Proteomes" id="UP000239735">
    <property type="component" value="Unassembled WGS sequence"/>
</dbReference>
<name>A0A2N9LVC5_9BACT</name>
<reference evidence="3" key="1">
    <citation type="submission" date="2018-02" db="EMBL/GenBank/DDBJ databases">
        <authorList>
            <person name="Hausmann B."/>
        </authorList>
    </citation>
    <scope>NUCLEOTIDE SEQUENCE [LARGE SCALE GENOMIC DNA]</scope>
    <source>
        <strain evidence="3">Peat soil MAG SbA5</strain>
    </source>
</reference>
<sequence>MRDVPQFADHLVIGGGPAGAMVALRLAAAGRQVVILEKEHGPHHKVCGEFLSPEAVGYLKQAGVDPLALGATVIRKLRLSAGNKVVETPLPFEALSLSRRALDEALLRSAEEMGCRVIRGIAVETLAGKDDVWHASLGNGECMSAKTIFLATGKHNLRGFDRAPARQGDLIGFKLHWQLAPAQTKNLRGRMELFLFDGGYGSFSLVENSVANLCLVVRRTTLRGYAAWPELLAAILKENSHLSSMLEGGAPLWRRPLAISPIPYGYLARDARGPWRLGDQAAVIPSFTGDGISIALHTGALAAQMFQAGKSAADYHRLLHNQLRRAMSLATRLSQAAVTRLGCAAALPALSLFPNAMQWIAASTRIPQSSLVPVEDVFVPSERRCLSEAR</sequence>
<gene>
    <name evidence="2" type="ORF">SBA5_580060</name>
</gene>
<evidence type="ECO:0000313" key="3">
    <source>
        <dbReference type="Proteomes" id="UP000239735"/>
    </source>
</evidence>
<dbReference type="Pfam" id="PF01494">
    <property type="entry name" value="FAD_binding_3"/>
    <property type="match status" value="1"/>
</dbReference>
<dbReference type="PRINTS" id="PR00411">
    <property type="entry name" value="PNDRDTASEI"/>
</dbReference>